<proteinExistence type="predicted"/>
<dbReference type="Pfam" id="PF20684">
    <property type="entry name" value="Fung_rhodopsin"/>
    <property type="match status" value="1"/>
</dbReference>
<feature type="transmembrane region" description="Helical" evidence="4">
    <location>
        <begin position="463"/>
        <end position="486"/>
    </location>
</feature>
<accession>A0A4P7N6A3</accession>
<organism evidence="6 7">
    <name type="scientific">Pyricularia oryzae</name>
    <name type="common">Rice blast fungus</name>
    <name type="synonym">Magnaporthe oryzae</name>
    <dbReference type="NCBI Taxonomy" id="318829"/>
    <lineage>
        <taxon>Eukaryota</taxon>
        <taxon>Fungi</taxon>
        <taxon>Dikarya</taxon>
        <taxon>Ascomycota</taxon>
        <taxon>Pezizomycotina</taxon>
        <taxon>Sordariomycetes</taxon>
        <taxon>Sordariomycetidae</taxon>
        <taxon>Magnaporthales</taxon>
        <taxon>Pyriculariaceae</taxon>
        <taxon>Pyricularia</taxon>
    </lineage>
</organism>
<feature type="transmembrane region" description="Helical" evidence="4">
    <location>
        <begin position="809"/>
        <end position="834"/>
    </location>
</feature>
<dbReference type="Proteomes" id="UP000294847">
    <property type="component" value="Chromosome 2"/>
</dbReference>
<dbReference type="VEuPathDB" id="FungiDB:M_BR32_EuGene_00014841"/>
<feature type="transmembrane region" description="Helical" evidence="4">
    <location>
        <begin position="51"/>
        <end position="76"/>
    </location>
</feature>
<dbReference type="InterPro" id="IPR036259">
    <property type="entry name" value="MFS_trans_sf"/>
</dbReference>
<feature type="transmembrane region" description="Helical" evidence="4">
    <location>
        <begin position="873"/>
        <end position="893"/>
    </location>
</feature>
<feature type="transmembrane region" description="Helical" evidence="4">
    <location>
        <begin position="507"/>
        <end position="532"/>
    </location>
</feature>
<keyword evidence="4" id="KW-0812">Transmembrane</keyword>
<dbReference type="Gene3D" id="1.20.1250.20">
    <property type="entry name" value="MFS general substrate transporter like domains"/>
    <property type="match status" value="2"/>
</dbReference>
<feature type="compositionally biased region" description="Low complexity" evidence="3">
    <location>
        <begin position="711"/>
        <end position="728"/>
    </location>
</feature>
<feature type="region of interest" description="Disordered" evidence="3">
    <location>
        <begin position="907"/>
        <end position="926"/>
    </location>
</feature>
<feature type="transmembrane region" description="Helical" evidence="4">
    <location>
        <begin position="209"/>
        <end position="230"/>
    </location>
</feature>
<evidence type="ECO:0000256" key="1">
    <source>
        <dbReference type="ARBA" id="ARBA00004429"/>
    </source>
</evidence>
<evidence type="ECO:0000256" key="3">
    <source>
        <dbReference type="SAM" id="MobiDB-lite"/>
    </source>
</evidence>
<feature type="region of interest" description="Disordered" evidence="3">
    <location>
        <begin position="983"/>
        <end position="1054"/>
    </location>
</feature>
<evidence type="ECO:0000259" key="5">
    <source>
        <dbReference type="Pfam" id="PF20684"/>
    </source>
</evidence>
<evidence type="ECO:0000313" key="6">
    <source>
        <dbReference type="EMBL" id="QBZ56661.1"/>
    </source>
</evidence>
<feature type="transmembrane region" description="Helical" evidence="4">
    <location>
        <begin position="742"/>
        <end position="765"/>
    </location>
</feature>
<feature type="region of interest" description="Disordered" evidence="3">
    <location>
        <begin position="709"/>
        <end position="732"/>
    </location>
</feature>
<dbReference type="InterPro" id="IPR049326">
    <property type="entry name" value="Rhodopsin_dom_fungi"/>
</dbReference>
<feature type="compositionally biased region" description="Low complexity" evidence="3">
    <location>
        <begin position="1000"/>
        <end position="1016"/>
    </location>
</feature>
<keyword evidence="4" id="KW-0472">Membrane</keyword>
<keyword evidence="4" id="KW-1133">Transmembrane helix</keyword>
<dbReference type="SMR" id="A0A4P7N6A3"/>
<feature type="region of interest" description="Disordered" evidence="3">
    <location>
        <begin position="938"/>
        <end position="960"/>
    </location>
</feature>
<sequence length="1054" mass="113668">MQDFTVEVDGVPDRGPAVFAVTTATLVLATVFVGARLACRGLIVRRFGWDDLSIVIAWLFAVGISVSIALGTHRGLGRHDENIASEYLPQLRRCEYVFSVLYNPALMAAKTSVLIFYLRLSRNTQPLLRLASKIVLFIVNTAGAILTFINIFQCNPINAAYDDVAGQCVPLLTEFICSAPINILTDLAILALPIPVLTSMRLPPRQKTILVLTFGLGIFVTIVDVVRIYYLQNAINYVPSTTQTSDPNAIYGDSPQFSWSASLSLMWSAVEVNVGISTACIPTLKPLVLRLLPAMILDPNGNYYGSNNTKDREVLPTAAPAQPAFGAGGGMQAPPPQPSPTSAGNQDQSQQLDTLEFLTTPEMGGTAATPGTPQASNAWSNFRRSTVTTLGAQSSAPTESNLYFGFVSIKRPKSMLKATKAESWRYGAFVTVTFLLWGMSYGLLGTLNNVVAMVADMSVPQTIGLNSIYFGLGYLLGPLIVGVWILRHDEHHRSRHATRNHRPHESIGGFKATLMLGLAIFGTGTICFWPAAVLASFPGFMVSNFIVGSGLAVLETAANPFLVLCGPSEYATMRLCLAQGVQAVGSVLSGLLAQHVYFSNISQRQERPDSLILSDVQWTYLAVTLFCAALALLFYYIPLPEVSDQELAASAEKLPVDSTKRSIGGLQLRTVCIILAVLAQYCLIAAQESVSIFFQDLVSALVPTESATPIASVSSGTGSGSTANATNSEPNPPSLTLSVSNYVVISHTAFAISRFLAGGLAYLSAKHPRNKWIPTPRTVLLTSIFTAVMAMIAIITVKRSSSLIGPNIIAIPIVIFFFAEGPGWPLIFSLGLVGQGSRTKLAAAWLTMGASGPAFVPFIIYAIVQRSDTGRNIQVAFCVVAAVLCFTLVYPLYLCFGRDARKMVDPVDPRDQPAMPSPAEEQVGIDTLLERRMRGRLSAMSAEGRGTSKSTLANTNDWEEDGPRSIALFDKLKNGLEAAKQGLHEHHTNSPLKGSRNNSPRRPSATSTSPRSAVSTLRGERLETTDEIKEEEEVGEERENRSSGEDGEKLKPPF</sequence>
<feature type="compositionally biased region" description="Polar residues" evidence="3">
    <location>
        <begin position="947"/>
        <end position="956"/>
    </location>
</feature>
<feature type="compositionally biased region" description="Polar residues" evidence="3">
    <location>
        <begin position="989"/>
        <end position="998"/>
    </location>
</feature>
<dbReference type="GO" id="GO:0005886">
    <property type="term" value="C:plasma membrane"/>
    <property type="evidence" value="ECO:0007669"/>
    <property type="project" value="UniProtKB-SubCell"/>
</dbReference>
<protein>
    <recommendedName>
        <fullName evidence="5">Rhodopsin domain-containing protein</fullName>
    </recommendedName>
</protein>
<feature type="domain" description="Rhodopsin" evidence="5">
    <location>
        <begin position="35"/>
        <end position="288"/>
    </location>
</feature>
<comment type="subcellular location">
    <subcellularLocation>
        <location evidence="1">Cell inner membrane</location>
        <topology evidence="1">Multi-pass membrane protein</topology>
    </subcellularLocation>
</comment>
<evidence type="ECO:0000256" key="4">
    <source>
        <dbReference type="SAM" id="Phobius"/>
    </source>
</evidence>
<evidence type="ECO:0000313" key="7">
    <source>
        <dbReference type="Proteomes" id="UP000294847"/>
    </source>
</evidence>
<dbReference type="EMBL" id="CP034205">
    <property type="protein sequence ID" value="QBZ56661.1"/>
    <property type="molecule type" value="Genomic_DNA"/>
</dbReference>
<gene>
    <name evidence="6" type="ORF">PoMZ_01573</name>
</gene>
<dbReference type="SUPFAM" id="SSF103473">
    <property type="entry name" value="MFS general substrate transporter"/>
    <property type="match status" value="1"/>
</dbReference>
<dbReference type="AlphaFoldDB" id="A0A4P7N6A3"/>
<dbReference type="OMA" id="SQFFYVA"/>
<feature type="transmembrane region" description="Helical" evidence="4">
    <location>
        <begin position="130"/>
        <end position="152"/>
    </location>
</feature>
<feature type="transmembrane region" description="Helical" evidence="4">
    <location>
        <begin position="841"/>
        <end position="861"/>
    </location>
</feature>
<feature type="transmembrane region" description="Helical" evidence="4">
    <location>
        <begin position="576"/>
        <end position="598"/>
    </location>
</feature>
<feature type="transmembrane region" description="Helical" evidence="4">
    <location>
        <begin position="423"/>
        <end position="443"/>
    </location>
</feature>
<feature type="region of interest" description="Disordered" evidence="3">
    <location>
        <begin position="320"/>
        <end position="349"/>
    </location>
</feature>
<feature type="transmembrane region" description="Helical" evidence="4">
    <location>
        <begin position="777"/>
        <end position="797"/>
    </location>
</feature>
<feature type="transmembrane region" description="Helical" evidence="4">
    <location>
        <begin position="618"/>
        <end position="637"/>
    </location>
</feature>
<feature type="transmembrane region" description="Helical" evidence="4">
    <location>
        <begin position="17"/>
        <end position="39"/>
    </location>
</feature>
<feature type="compositionally biased region" description="Basic and acidic residues" evidence="3">
    <location>
        <begin position="1037"/>
        <end position="1054"/>
    </location>
</feature>
<dbReference type="PANTHER" id="PTHR43702:SF13">
    <property type="entry name" value="MONOSACCHARIDE TRANSPORTER, PUTATIVE (AFU_ORTHOLOGUE AFUA_4G06630)-RELATED"/>
    <property type="match status" value="1"/>
</dbReference>
<dbReference type="InterPro" id="IPR050375">
    <property type="entry name" value="MFS_TsgA-like"/>
</dbReference>
<reference evidence="6 7" key="1">
    <citation type="journal article" date="2019" name="Mol. Biol. Evol.">
        <title>Blast fungal genomes show frequent chromosomal changes, gene gains and losses, and effector gene turnover.</title>
        <authorList>
            <person name="Gomez Luciano L.B."/>
            <person name="Jason Tsai I."/>
            <person name="Chuma I."/>
            <person name="Tosa Y."/>
            <person name="Chen Y.H."/>
            <person name="Li J.Y."/>
            <person name="Li M.Y."/>
            <person name="Jade Lu M.Y."/>
            <person name="Nakayashiki H."/>
            <person name="Li W.H."/>
        </authorList>
    </citation>
    <scope>NUCLEOTIDE SEQUENCE [LARGE SCALE GENOMIC DNA]</scope>
    <source>
        <strain evidence="6">MZ5-1-6</strain>
    </source>
</reference>
<feature type="transmembrane region" description="Helical" evidence="4">
    <location>
        <begin position="96"/>
        <end position="118"/>
    </location>
</feature>
<feature type="compositionally biased region" description="Basic and acidic residues" evidence="3">
    <location>
        <begin position="1018"/>
        <end position="1027"/>
    </location>
</feature>
<keyword evidence="2" id="KW-1003">Cell membrane</keyword>
<dbReference type="PANTHER" id="PTHR43702">
    <property type="entry name" value="L-FUCOSE-PROTON SYMPORTER"/>
    <property type="match status" value="1"/>
</dbReference>
<feature type="transmembrane region" description="Helical" evidence="4">
    <location>
        <begin position="668"/>
        <end position="686"/>
    </location>
</feature>
<name>A0A4P7N6A3_PYROR</name>
<evidence type="ECO:0000256" key="2">
    <source>
        <dbReference type="ARBA" id="ARBA00022475"/>
    </source>
</evidence>